<dbReference type="GO" id="GO:0009246">
    <property type="term" value="P:enterobacterial common antigen biosynthetic process"/>
    <property type="evidence" value="ECO:0007669"/>
    <property type="project" value="InterPro"/>
</dbReference>
<dbReference type="OrthoDB" id="9769862at2"/>
<keyword evidence="5" id="KW-0472">Membrane</keyword>
<evidence type="ECO:0000256" key="1">
    <source>
        <dbReference type="ARBA" id="ARBA00004651"/>
    </source>
</evidence>
<evidence type="ECO:0000313" key="6">
    <source>
        <dbReference type="EMBL" id="AKS42758.1"/>
    </source>
</evidence>
<evidence type="ECO:0000256" key="4">
    <source>
        <dbReference type="ARBA" id="ARBA00022989"/>
    </source>
</evidence>
<dbReference type="PATRIC" id="fig|1579979.3.peg.2450"/>
<dbReference type="PANTHER" id="PTHR30250:SF11">
    <property type="entry name" value="O-ANTIGEN TRANSPORTER-RELATED"/>
    <property type="match status" value="1"/>
</dbReference>
<dbReference type="Proteomes" id="UP000066624">
    <property type="component" value="Chromosome"/>
</dbReference>
<dbReference type="AlphaFoldDB" id="A0A0K0XYJ1"/>
<name>A0A0K0XYJ1_9GAMM</name>
<dbReference type="InterPro" id="IPR044550">
    <property type="entry name" value="WzxE"/>
</dbReference>
<evidence type="ECO:0000313" key="7">
    <source>
        <dbReference type="Proteomes" id="UP000066624"/>
    </source>
</evidence>
<proteinExistence type="predicted"/>
<dbReference type="GO" id="GO:0005886">
    <property type="term" value="C:plasma membrane"/>
    <property type="evidence" value="ECO:0007669"/>
    <property type="project" value="UniProtKB-SubCell"/>
</dbReference>
<sequence>MSENSYRTILRASSIIGGASVINILAGLAKMKAAAVLLGPAGVGLVGLYQSLMQTAGQVAGLGIANSGTRQVAAAGADAGAEGIAVVRRALFWGTLIQGVVGALLFWLASEWIAARFIDQPERAIEVAWLALGVGLTVAAGAQMALLRGLRRIGDIARIQVANGIIGAALGVAALMIWGEQGLLGMVLIAPVVTFLLGHYYVRRLEPAAGEVAAPRALAKEWSAMARLGFAFMISGLITVAGQLAVRVLVQRELGTEALGQFQAAWTIGMTYLTFVLGAMGTDFYPRLAAAITEREAAVRLVNEQTEVAVLLCGPVLIAMLALAPWVIRLLYTAEFAPAVEILRWQLLGDILKVMAWPLGFVLLAGAAGKTFVITESVAIVVLVSGVAVAMPFMGIAATGVAFLGMYLIYLPLVRWLGGVQIGFRWSRAVKAQAMLVILAAIAVELAARVSDIIGATLGISIACALAAWSLMRLSSTSAATGRLAQVAKFGERLRIWILALR</sequence>
<keyword evidence="2" id="KW-1003">Cell membrane</keyword>
<dbReference type="InterPro" id="IPR050833">
    <property type="entry name" value="Poly_Biosynth_Transport"/>
</dbReference>
<dbReference type="STRING" id="1579979.WM2015_2396"/>
<comment type="subcellular location">
    <subcellularLocation>
        <location evidence="1">Cell membrane</location>
        <topology evidence="1">Multi-pass membrane protein</topology>
    </subcellularLocation>
</comment>
<dbReference type="CDD" id="cd13125">
    <property type="entry name" value="MATE_like_10"/>
    <property type="match status" value="1"/>
</dbReference>
<evidence type="ECO:0000256" key="5">
    <source>
        <dbReference type="ARBA" id="ARBA00023136"/>
    </source>
</evidence>
<gene>
    <name evidence="6" type="ORF">WM2015_2396</name>
</gene>
<keyword evidence="7" id="KW-1185">Reference proteome</keyword>
<keyword evidence="4" id="KW-1133">Transmembrane helix</keyword>
<keyword evidence="3" id="KW-0812">Transmembrane</keyword>
<accession>A0A0K0XYJ1</accession>
<dbReference type="KEGG" id="wma:WM2015_2396"/>
<dbReference type="PANTHER" id="PTHR30250">
    <property type="entry name" value="PST FAMILY PREDICTED COLANIC ACID TRANSPORTER"/>
    <property type="match status" value="1"/>
</dbReference>
<protein>
    <submittedName>
        <fullName evidence="6">Polysaccharide biosynthesis protein</fullName>
    </submittedName>
</protein>
<dbReference type="EMBL" id="CP012154">
    <property type="protein sequence ID" value="AKS42758.1"/>
    <property type="molecule type" value="Genomic_DNA"/>
</dbReference>
<organism evidence="6 7">
    <name type="scientific">Wenzhouxiangella marina</name>
    <dbReference type="NCBI Taxonomy" id="1579979"/>
    <lineage>
        <taxon>Bacteria</taxon>
        <taxon>Pseudomonadati</taxon>
        <taxon>Pseudomonadota</taxon>
        <taxon>Gammaproteobacteria</taxon>
        <taxon>Chromatiales</taxon>
        <taxon>Wenzhouxiangellaceae</taxon>
        <taxon>Wenzhouxiangella</taxon>
    </lineage>
</organism>
<evidence type="ECO:0000256" key="2">
    <source>
        <dbReference type="ARBA" id="ARBA00022475"/>
    </source>
</evidence>
<dbReference type="RefSeq" id="WP_049726291.1">
    <property type="nucleotide sequence ID" value="NZ_CP012154.1"/>
</dbReference>
<reference evidence="6 7" key="1">
    <citation type="submission" date="2015-07" db="EMBL/GenBank/DDBJ databases">
        <authorList>
            <person name="Noorani M."/>
        </authorList>
    </citation>
    <scope>NUCLEOTIDE SEQUENCE [LARGE SCALE GENOMIC DNA]</scope>
    <source>
        <strain evidence="6 7">KCTC 42284</strain>
    </source>
</reference>
<evidence type="ECO:0000256" key="3">
    <source>
        <dbReference type="ARBA" id="ARBA00022692"/>
    </source>
</evidence>
<dbReference type="Pfam" id="PF13440">
    <property type="entry name" value="Polysacc_synt_3"/>
    <property type="match status" value="1"/>
</dbReference>